<accession>A0AAE0FC33</accession>
<sequence>MRGALSHDSGIQECLREVARSPYPLGEEAVVLSQRPTGGEGWASLRRNAWPLLACWVAWLVGPGVGANGGLVPGGEGYTATPGAPGGYGGREASVGGGYGCGDGGPDVQGARARVAALGAGDPMPESLWLPEEAPADTYAPDDIKAHRLVAFAVEVFGDGLGEQVKLLL</sequence>
<reference evidence="1 2" key="1">
    <citation type="journal article" date="2015" name="Genome Biol. Evol.">
        <title>Comparative Genomics of a Bacterivorous Green Alga Reveals Evolutionary Causalities and Consequences of Phago-Mixotrophic Mode of Nutrition.</title>
        <authorList>
            <person name="Burns J.A."/>
            <person name="Paasch A."/>
            <person name="Narechania A."/>
            <person name="Kim E."/>
        </authorList>
    </citation>
    <scope>NUCLEOTIDE SEQUENCE [LARGE SCALE GENOMIC DNA]</scope>
    <source>
        <strain evidence="1 2">PLY_AMNH</strain>
    </source>
</reference>
<proteinExistence type="predicted"/>
<keyword evidence="2" id="KW-1185">Reference proteome</keyword>
<gene>
    <name evidence="1" type="ORF">CYMTET_34216</name>
</gene>
<protein>
    <submittedName>
        <fullName evidence="1">Uncharacterized protein</fullName>
    </submittedName>
</protein>
<comment type="caution">
    <text evidence="1">The sequence shown here is derived from an EMBL/GenBank/DDBJ whole genome shotgun (WGS) entry which is preliminary data.</text>
</comment>
<dbReference type="EMBL" id="LGRX02021450">
    <property type="protein sequence ID" value="KAK3256656.1"/>
    <property type="molecule type" value="Genomic_DNA"/>
</dbReference>
<evidence type="ECO:0000313" key="1">
    <source>
        <dbReference type="EMBL" id="KAK3256656.1"/>
    </source>
</evidence>
<evidence type="ECO:0000313" key="2">
    <source>
        <dbReference type="Proteomes" id="UP001190700"/>
    </source>
</evidence>
<dbReference type="AlphaFoldDB" id="A0AAE0FC33"/>
<organism evidence="1 2">
    <name type="scientific">Cymbomonas tetramitiformis</name>
    <dbReference type="NCBI Taxonomy" id="36881"/>
    <lineage>
        <taxon>Eukaryota</taxon>
        <taxon>Viridiplantae</taxon>
        <taxon>Chlorophyta</taxon>
        <taxon>Pyramimonadophyceae</taxon>
        <taxon>Pyramimonadales</taxon>
        <taxon>Pyramimonadaceae</taxon>
        <taxon>Cymbomonas</taxon>
    </lineage>
</organism>
<name>A0AAE0FC33_9CHLO</name>
<dbReference type="Proteomes" id="UP001190700">
    <property type="component" value="Unassembled WGS sequence"/>
</dbReference>